<dbReference type="SUPFAM" id="SSF82771">
    <property type="entry name" value="GIY-YIG endonuclease"/>
    <property type="match status" value="1"/>
</dbReference>
<keyword evidence="4" id="KW-1185">Reference proteome</keyword>
<dbReference type="Gene3D" id="3.40.1440.10">
    <property type="entry name" value="GIY-YIG endonuclease"/>
    <property type="match status" value="1"/>
</dbReference>
<name>A0ABS4KHS7_9FIRM</name>
<dbReference type="CDD" id="cd10456">
    <property type="entry name" value="GIY-YIG_UPF0213"/>
    <property type="match status" value="1"/>
</dbReference>
<comment type="similarity">
    <text evidence="1">Belongs to the UPF0213 family.</text>
</comment>
<dbReference type="RefSeq" id="WP_330623397.1">
    <property type="nucleotide sequence ID" value="NZ_JAGGLI010000010.1"/>
</dbReference>
<evidence type="ECO:0000256" key="1">
    <source>
        <dbReference type="ARBA" id="ARBA00007435"/>
    </source>
</evidence>
<evidence type="ECO:0000313" key="4">
    <source>
        <dbReference type="Proteomes" id="UP001314903"/>
    </source>
</evidence>
<dbReference type="InterPro" id="IPR035901">
    <property type="entry name" value="GIY-YIG_endonuc_sf"/>
</dbReference>
<evidence type="ECO:0000313" key="3">
    <source>
        <dbReference type="EMBL" id="MBP2027333.1"/>
    </source>
</evidence>
<organism evidence="3 4">
    <name type="scientific">Acetoanaerobium pronyense</name>
    <dbReference type="NCBI Taxonomy" id="1482736"/>
    <lineage>
        <taxon>Bacteria</taxon>
        <taxon>Bacillati</taxon>
        <taxon>Bacillota</taxon>
        <taxon>Clostridia</taxon>
        <taxon>Peptostreptococcales</taxon>
        <taxon>Filifactoraceae</taxon>
        <taxon>Acetoanaerobium</taxon>
    </lineage>
</organism>
<accession>A0ABS4KHS7</accession>
<dbReference type="PANTHER" id="PTHR34477">
    <property type="entry name" value="UPF0213 PROTEIN YHBQ"/>
    <property type="match status" value="1"/>
</dbReference>
<proteinExistence type="inferred from homology"/>
<dbReference type="InterPro" id="IPR000305">
    <property type="entry name" value="GIY-YIG_endonuc"/>
</dbReference>
<keyword evidence="3" id="KW-0255">Endonuclease</keyword>
<dbReference type="Proteomes" id="UP001314903">
    <property type="component" value="Unassembled WGS sequence"/>
</dbReference>
<evidence type="ECO:0000259" key="2">
    <source>
        <dbReference type="PROSITE" id="PS50164"/>
    </source>
</evidence>
<sequence>MSEKLNDNSNGKLEDFAKKDSSDSIKKYYVYILRCIDSTLYTGYTVDLKERIKKHNMGVASKYTRARLPVEMVYSEELSTKSLAMKREIQIKKFKKAEKENMIKKNMIKENLNKELK</sequence>
<dbReference type="GO" id="GO:0004519">
    <property type="term" value="F:endonuclease activity"/>
    <property type="evidence" value="ECO:0007669"/>
    <property type="project" value="UniProtKB-KW"/>
</dbReference>
<keyword evidence="3" id="KW-0540">Nuclease</keyword>
<feature type="domain" description="GIY-YIG" evidence="2">
    <location>
        <begin position="26"/>
        <end position="101"/>
    </location>
</feature>
<dbReference type="Pfam" id="PF01541">
    <property type="entry name" value="GIY-YIG"/>
    <property type="match status" value="1"/>
</dbReference>
<comment type="caution">
    <text evidence="3">The sequence shown here is derived from an EMBL/GenBank/DDBJ whole genome shotgun (WGS) entry which is preliminary data.</text>
</comment>
<dbReference type="PANTHER" id="PTHR34477:SF1">
    <property type="entry name" value="UPF0213 PROTEIN YHBQ"/>
    <property type="match status" value="1"/>
</dbReference>
<protein>
    <submittedName>
        <fullName evidence="3">GIY-YIG superfamily endonuclease</fullName>
    </submittedName>
</protein>
<keyword evidence="3" id="KW-0378">Hydrolase</keyword>
<gene>
    <name evidence="3" type="ORF">J2Z35_001127</name>
</gene>
<dbReference type="PROSITE" id="PS50164">
    <property type="entry name" value="GIY_YIG"/>
    <property type="match status" value="1"/>
</dbReference>
<dbReference type="EMBL" id="JAGGLI010000010">
    <property type="protein sequence ID" value="MBP2027333.1"/>
    <property type="molecule type" value="Genomic_DNA"/>
</dbReference>
<reference evidence="3 4" key="1">
    <citation type="submission" date="2021-03" db="EMBL/GenBank/DDBJ databases">
        <title>Genomic Encyclopedia of Type Strains, Phase IV (KMG-IV): sequencing the most valuable type-strain genomes for metagenomic binning, comparative biology and taxonomic classification.</title>
        <authorList>
            <person name="Goeker M."/>
        </authorList>
    </citation>
    <scope>NUCLEOTIDE SEQUENCE [LARGE SCALE GENOMIC DNA]</scope>
    <source>
        <strain evidence="3 4">DSM 27512</strain>
    </source>
</reference>
<dbReference type="InterPro" id="IPR050190">
    <property type="entry name" value="UPF0213_domain"/>
</dbReference>